<dbReference type="EMBL" id="ML976984">
    <property type="protein sequence ID" value="KAF1959506.1"/>
    <property type="molecule type" value="Genomic_DNA"/>
</dbReference>
<feature type="region of interest" description="Disordered" evidence="2">
    <location>
        <begin position="246"/>
        <end position="270"/>
    </location>
</feature>
<gene>
    <name evidence="3" type="ORF">CC80DRAFT_590729</name>
</gene>
<feature type="region of interest" description="Disordered" evidence="2">
    <location>
        <begin position="1"/>
        <end position="22"/>
    </location>
</feature>
<keyword evidence="1" id="KW-0175">Coiled coil</keyword>
<feature type="compositionally biased region" description="Basic residues" evidence="2">
    <location>
        <begin position="13"/>
        <end position="22"/>
    </location>
</feature>
<proteinExistence type="predicted"/>
<accession>A0A6A5U9G6</accession>
<reference evidence="3" key="1">
    <citation type="journal article" date="2020" name="Stud. Mycol.">
        <title>101 Dothideomycetes genomes: a test case for predicting lifestyles and emergence of pathogens.</title>
        <authorList>
            <person name="Haridas S."/>
            <person name="Albert R."/>
            <person name="Binder M."/>
            <person name="Bloem J."/>
            <person name="Labutti K."/>
            <person name="Salamov A."/>
            <person name="Andreopoulos B."/>
            <person name="Baker S."/>
            <person name="Barry K."/>
            <person name="Bills G."/>
            <person name="Bluhm B."/>
            <person name="Cannon C."/>
            <person name="Castanera R."/>
            <person name="Culley D."/>
            <person name="Daum C."/>
            <person name="Ezra D."/>
            <person name="Gonzalez J."/>
            <person name="Henrissat B."/>
            <person name="Kuo A."/>
            <person name="Liang C."/>
            <person name="Lipzen A."/>
            <person name="Lutzoni F."/>
            <person name="Magnuson J."/>
            <person name="Mondo S."/>
            <person name="Nolan M."/>
            <person name="Ohm R."/>
            <person name="Pangilinan J."/>
            <person name="Park H.-J."/>
            <person name="Ramirez L."/>
            <person name="Alfaro M."/>
            <person name="Sun H."/>
            <person name="Tritt A."/>
            <person name="Yoshinaga Y."/>
            <person name="Zwiers L.-H."/>
            <person name="Turgeon B."/>
            <person name="Goodwin S."/>
            <person name="Spatafora J."/>
            <person name="Crous P."/>
            <person name="Grigoriev I."/>
        </authorList>
    </citation>
    <scope>NUCLEOTIDE SEQUENCE</scope>
    <source>
        <strain evidence="3">CBS 675.92</strain>
    </source>
</reference>
<organism evidence="3 4">
    <name type="scientific">Byssothecium circinans</name>
    <dbReference type="NCBI Taxonomy" id="147558"/>
    <lineage>
        <taxon>Eukaryota</taxon>
        <taxon>Fungi</taxon>
        <taxon>Dikarya</taxon>
        <taxon>Ascomycota</taxon>
        <taxon>Pezizomycotina</taxon>
        <taxon>Dothideomycetes</taxon>
        <taxon>Pleosporomycetidae</taxon>
        <taxon>Pleosporales</taxon>
        <taxon>Massarineae</taxon>
        <taxon>Massarinaceae</taxon>
        <taxon>Byssothecium</taxon>
    </lineage>
</organism>
<dbReference type="Proteomes" id="UP000800035">
    <property type="component" value="Unassembled WGS sequence"/>
</dbReference>
<evidence type="ECO:0000256" key="1">
    <source>
        <dbReference type="SAM" id="Coils"/>
    </source>
</evidence>
<feature type="region of interest" description="Disordered" evidence="2">
    <location>
        <begin position="726"/>
        <end position="759"/>
    </location>
</feature>
<evidence type="ECO:0000256" key="2">
    <source>
        <dbReference type="SAM" id="MobiDB-lite"/>
    </source>
</evidence>
<dbReference type="OrthoDB" id="3045089at2759"/>
<feature type="compositionally biased region" description="Basic and acidic residues" evidence="2">
    <location>
        <begin position="288"/>
        <end position="313"/>
    </location>
</feature>
<feature type="coiled-coil region" evidence="1">
    <location>
        <begin position="479"/>
        <end position="536"/>
    </location>
</feature>
<evidence type="ECO:0000313" key="4">
    <source>
        <dbReference type="Proteomes" id="UP000800035"/>
    </source>
</evidence>
<name>A0A6A5U9G6_9PLEO</name>
<feature type="region of interest" description="Disordered" evidence="2">
    <location>
        <begin position="559"/>
        <end position="582"/>
    </location>
</feature>
<protein>
    <submittedName>
        <fullName evidence="3">Uncharacterized protein</fullName>
    </submittedName>
</protein>
<sequence length="1023" mass="117070">MQVSVLRTAKENRRNKKSKKKKRHQLLLASIEEYEFAKCWAEESKSVIRGLLAAERRMQDPRSALAETFYQKESPECTALWVYDLIFTKALKALPFEKRENPRGRVKTIHSGDDNAIASDGVQDDVTDHISKNLRRELYVTPELKRHVVNELLDRWTDLGPIVISDIEHSASKRNRLQENVSSIIRLVVGSEETFLEDGSPREPKANKERPKNRQNIVEDQDIETLDLNESNDQKNTVENHHAIRQTAPDAGLHSHKRGKQREGEVVNAQVGQTVVREGLTIYIGKSIPEDAKSPKRSDDASKHNIHEGDHRRSQSRRRSPNQPNRSRVEVDSSLPRYKEQANSSKDHVVGHRTRSKNPPARDPSSYANEAISNPMMLGINPSARGYPSHSASHQTRKAATYEDVNFQGERSFDAFGAGTFWVPNRSLNFQYPFSSGFNGQHLLPPPPPRTDVPNPTNPVHVGTRPHAIIEVTEVGEDTKKNEEKVLEEERAKRELEEKAMEEVRSKRELEEKVRFEAQTNMLDEMRRKILELEARDTRNTQKWEEEKESIKRTLVEQRLASDQVPHQEVSAGMHSSSPKDERTDISVIVNQFLQREREMEEKWEKQRDWFLEDTEKQLNRETQEREQSTQQEIEVVICDYEEKLKAEKENTMRANGKAEHYVNLFNDLVRGHREADRTADNAKVSEDVYNPFNYLEGRGGSSLGSGVMEKSETMDMGLFDHSNLWAGTVPHEDPSKRKRQPSQTGRYEAFPDDPPDLHIHQPGQIRRYEASIASRASDASNVIIFPPRAGRKSDPGRSQLSNYLASSGFKPMFEERERLLDANGRFQKISSGGNLLHGTLFWQPPASTAEPDLYKSLRNCGWKPTYVRTTVSGKTWFIGPQPVHAQFFSDMYKPQVGPLNISQSTRTSEKESLIISKDLVEVDELDFLGHIYKEQDGKVFLDPTLTSDDIDHIVARSFLARECKYRKKFRNIHLRFSQAKMDIVENTSEAGDSASETSSSSKDRKLSIWSILSPWSVSWQFG</sequence>
<feature type="compositionally biased region" description="Basic and acidic residues" evidence="2">
    <location>
        <begin position="199"/>
        <end position="212"/>
    </location>
</feature>
<evidence type="ECO:0000313" key="3">
    <source>
        <dbReference type="EMBL" id="KAF1959506.1"/>
    </source>
</evidence>
<keyword evidence="4" id="KW-1185">Reference proteome</keyword>
<feature type="compositionally biased region" description="Basic and acidic residues" evidence="2">
    <location>
        <begin position="327"/>
        <end position="350"/>
    </location>
</feature>
<feature type="region of interest" description="Disordered" evidence="2">
    <location>
        <begin position="287"/>
        <end position="369"/>
    </location>
</feature>
<dbReference type="AlphaFoldDB" id="A0A6A5U9G6"/>
<feature type="region of interest" description="Disordered" evidence="2">
    <location>
        <begin position="195"/>
        <end position="228"/>
    </location>
</feature>